<evidence type="ECO:0000313" key="7">
    <source>
        <dbReference type="Proteomes" id="UP000051859"/>
    </source>
</evidence>
<evidence type="ECO:0000256" key="3">
    <source>
        <dbReference type="ARBA" id="ARBA00023052"/>
    </source>
</evidence>
<dbReference type="InterPro" id="IPR050771">
    <property type="entry name" value="Alpha-ketoacid_DH_E1_comp"/>
</dbReference>
<dbReference type="InterPro" id="IPR029061">
    <property type="entry name" value="THDP-binding"/>
</dbReference>
<comment type="similarity">
    <text evidence="4">Belongs to the BCKDHA family.</text>
</comment>
<dbReference type="Proteomes" id="UP000051859">
    <property type="component" value="Unassembled WGS sequence"/>
</dbReference>
<name>A0A0R2L0N5_9LACO</name>
<protein>
    <recommendedName>
        <fullName evidence="4">2-oxoisovalerate dehydrogenase subunit alpha</fullName>
        <ecNumber evidence="4">1.2.4.4</ecNumber>
    </recommendedName>
    <alternativeName>
        <fullName evidence="4">Branched-chain alpha-keto acid dehydrogenase E1 component alpha chain</fullName>
    </alternativeName>
</protein>
<sequence>MALTDDNKQVLDFNLQLERQDTSFPMLQVLNNDGEIVDEDALKRADLSDDQLVELMKQMVFSRTLHERSSKLAKQGRLGFYAPTIGEEASQIASNYAFDKGDWLFPGYRDIPQLVMKGWPIYKAFLWSRGHYEGNEFEDVNGWMPQIIIGAQYVEAAGAALGLKKRGLPNVAYAYTGDGGTSQGDFYEGMNFAGAYKAPAVFFSQNNEYAISTPRTLQTCASHLAAKGWAAGLPSLVVDGMDPIAMYLAAKEARQWAIDGNGPVFIETITNRLGPHSMSGDDPLRYRTQDEIDAWTKKEPLIRFRKYLESRDLWSEDIENDWIDVVNSQIDDGVKEADGIAKQKISDFIEQTLEVPGQAAQEQINKFRGEGK</sequence>
<accession>A0A0R2L0N5</accession>
<evidence type="ECO:0000259" key="5">
    <source>
        <dbReference type="Pfam" id="PF00676"/>
    </source>
</evidence>
<dbReference type="PANTHER" id="PTHR43380:SF1">
    <property type="entry name" value="2-OXOISOVALERATE DEHYDROGENASE SUBUNIT ALPHA, MITOCHONDRIAL"/>
    <property type="match status" value="1"/>
</dbReference>
<evidence type="ECO:0000256" key="1">
    <source>
        <dbReference type="ARBA" id="ARBA00001964"/>
    </source>
</evidence>
<dbReference type="InterPro" id="IPR001017">
    <property type="entry name" value="DH_E1"/>
</dbReference>
<evidence type="ECO:0000256" key="2">
    <source>
        <dbReference type="ARBA" id="ARBA00023002"/>
    </source>
</evidence>
<organism evidence="6 7">
    <name type="scientific">Pediococcus stilesii</name>
    <dbReference type="NCBI Taxonomy" id="331679"/>
    <lineage>
        <taxon>Bacteria</taxon>
        <taxon>Bacillati</taxon>
        <taxon>Bacillota</taxon>
        <taxon>Bacilli</taxon>
        <taxon>Lactobacillales</taxon>
        <taxon>Lactobacillaceae</taxon>
        <taxon>Pediococcus</taxon>
    </lineage>
</organism>
<dbReference type="Gene3D" id="3.40.50.970">
    <property type="match status" value="1"/>
</dbReference>
<gene>
    <name evidence="6" type="ORF">IV81_GL000781</name>
</gene>
<evidence type="ECO:0000313" key="6">
    <source>
        <dbReference type="EMBL" id="KRN94992.1"/>
    </source>
</evidence>
<evidence type="ECO:0000256" key="4">
    <source>
        <dbReference type="RuleBase" id="RU365014"/>
    </source>
</evidence>
<proteinExistence type="inferred from homology"/>
<dbReference type="RefSeq" id="WP_057801498.1">
    <property type="nucleotide sequence ID" value="NZ_JQBX01000002.1"/>
</dbReference>
<feature type="domain" description="Dehydrogenase E1 component" evidence="5">
    <location>
        <begin position="56"/>
        <end position="343"/>
    </location>
</feature>
<comment type="cofactor">
    <cofactor evidence="1 4">
        <name>thiamine diphosphate</name>
        <dbReference type="ChEBI" id="CHEBI:58937"/>
    </cofactor>
</comment>
<comment type="catalytic activity">
    <reaction evidence="4">
        <text>N(6)-[(R)-lipoyl]-L-lysyl-[protein] + 3-methyl-2-oxobutanoate + H(+) = N(6)-[(R)-S(8)-2-methylpropanoyldihydrolipoyl]-L-lysyl-[protein] + CO2</text>
        <dbReference type="Rhea" id="RHEA:13457"/>
        <dbReference type="Rhea" id="RHEA-COMP:10474"/>
        <dbReference type="Rhea" id="RHEA-COMP:10497"/>
        <dbReference type="ChEBI" id="CHEBI:11851"/>
        <dbReference type="ChEBI" id="CHEBI:15378"/>
        <dbReference type="ChEBI" id="CHEBI:16526"/>
        <dbReference type="ChEBI" id="CHEBI:83099"/>
        <dbReference type="ChEBI" id="CHEBI:83142"/>
        <dbReference type="EC" id="1.2.4.4"/>
    </reaction>
</comment>
<keyword evidence="2 4" id="KW-0560">Oxidoreductase</keyword>
<dbReference type="GO" id="GO:0009083">
    <property type="term" value="P:branched-chain amino acid catabolic process"/>
    <property type="evidence" value="ECO:0007669"/>
    <property type="project" value="TreeGrafter"/>
</dbReference>
<keyword evidence="6" id="KW-0670">Pyruvate</keyword>
<dbReference type="SUPFAM" id="SSF52518">
    <property type="entry name" value="Thiamin diphosphate-binding fold (THDP-binding)"/>
    <property type="match status" value="1"/>
</dbReference>
<dbReference type="EC" id="1.2.4.4" evidence="4"/>
<dbReference type="CDD" id="cd02000">
    <property type="entry name" value="TPP_E1_PDC_ADC_BCADC"/>
    <property type="match status" value="1"/>
</dbReference>
<keyword evidence="3 4" id="KW-0786">Thiamine pyrophosphate</keyword>
<reference evidence="6 7" key="1">
    <citation type="journal article" date="2015" name="Genome Announc.">
        <title>Expanding the biotechnology potential of lactobacilli through comparative genomics of 213 strains and associated genera.</title>
        <authorList>
            <person name="Sun Z."/>
            <person name="Harris H.M."/>
            <person name="McCann A."/>
            <person name="Guo C."/>
            <person name="Argimon S."/>
            <person name="Zhang W."/>
            <person name="Yang X."/>
            <person name="Jeffery I.B."/>
            <person name="Cooney J.C."/>
            <person name="Kagawa T.F."/>
            <person name="Liu W."/>
            <person name="Song Y."/>
            <person name="Salvetti E."/>
            <person name="Wrobel A."/>
            <person name="Rasinkangas P."/>
            <person name="Parkhill J."/>
            <person name="Rea M.C."/>
            <person name="O'Sullivan O."/>
            <person name="Ritari J."/>
            <person name="Douillard F.P."/>
            <person name="Paul Ross R."/>
            <person name="Yang R."/>
            <person name="Briner A.E."/>
            <person name="Felis G.E."/>
            <person name="de Vos W.M."/>
            <person name="Barrangou R."/>
            <person name="Klaenhammer T.R."/>
            <person name="Caufield P.W."/>
            <person name="Cui Y."/>
            <person name="Zhang H."/>
            <person name="O'Toole P.W."/>
        </authorList>
    </citation>
    <scope>NUCLEOTIDE SEQUENCE [LARGE SCALE GENOMIC DNA]</scope>
    <source>
        <strain evidence="6 7">DSM 18001</strain>
    </source>
</reference>
<comment type="function">
    <text evidence="4">The branched-chain alpha-keto dehydrogenase complex catalyzes the overall conversion of alpha-keto acids to acyl-CoA and CO(2). It contains multiple copies of three enzymatic components: branched-chain alpha-keto acid decarboxylase (E1), lipoamide acyltransferase (E2) and lipoamide dehydrogenase (E3).</text>
</comment>
<dbReference type="PATRIC" id="fig|331679.3.peg.788"/>
<dbReference type="EMBL" id="JQBX01000002">
    <property type="protein sequence ID" value="KRN94992.1"/>
    <property type="molecule type" value="Genomic_DNA"/>
</dbReference>
<dbReference type="AlphaFoldDB" id="A0A0R2L0N5"/>
<comment type="caution">
    <text evidence="6">The sequence shown here is derived from an EMBL/GenBank/DDBJ whole genome shotgun (WGS) entry which is preliminary data.</text>
</comment>
<dbReference type="GO" id="GO:0003863">
    <property type="term" value="F:branched-chain 2-oxo acid dehydrogenase activity"/>
    <property type="evidence" value="ECO:0007669"/>
    <property type="project" value="UniProtKB-EC"/>
</dbReference>
<dbReference type="STRING" id="331679.IV81_GL000781"/>
<keyword evidence="7" id="KW-1185">Reference proteome</keyword>
<dbReference type="PANTHER" id="PTHR43380">
    <property type="entry name" value="2-OXOISOVALERATE DEHYDROGENASE SUBUNIT ALPHA, MITOCHONDRIAL"/>
    <property type="match status" value="1"/>
</dbReference>
<dbReference type="Pfam" id="PF00676">
    <property type="entry name" value="E1_dh"/>
    <property type="match status" value="1"/>
</dbReference>